<keyword evidence="2" id="KW-1185">Reference proteome</keyword>
<name>A0A4Y7SYH9_COPMI</name>
<comment type="caution">
    <text evidence="1">The sequence shown here is derived from an EMBL/GenBank/DDBJ whole genome shotgun (WGS) entry which is preliminary data.</text>
</comment>
<accession>A0A4Y7SYH9</accession>
<dbReference type="AlphaFoldDB" id="A0A4Y7SYH9"/>
<gene>
    <name evidence="1" type="ORF">FA13DRAFT_1795149</name>
</gene>
<reference evidence="1 2" key="1">
    <citation type="journal article" date="2019" name="Nat. Ecol. Evol.">
        <title>Megaphylogeny resolves global patterns of mushroom evolution.</title>
        <authorList>
            <person name="Varga T."/>
            <person name="Krizsan K."/>
            <person name="Foldi C."/>
            <person name="Dima B."/>
            <person name="Sanchez-Garcia M."/>
            <person name="Sanchez-Ramirez S."/>
            <person name="Szollosi G.J."/>
            <person name="Szarkandi J.G."/>
            <person name="Papp V."/>
            <person name="Albert L."/>
            <person name="Andreopoulos W."/>
            <person name="Angelini C."/>
            <person name="Antonin V."/>
            <person name="Barry K.W."/>
            <person name="Bougher N.L."/>
            <person name="Buchanan P."/>
            <person name="Buyck B."/>
            <person name="Bense V."/>
            <person name="Catcheside P."/>
            <person name="Chovatia M."/>
            <person name="Cooper J."/>
            <person name="Damon W."/>
            <person name="Desjardin D."/>
            <person name="Finy P."/>
            <person name="Geml J."/>
            <person name="Haridas S."/>
            <person name="Hughes K."/>
            <person name="Justo A."/>
            <person name="Karasinski D."/>
            <person name="Kautmanova I."/>
            <person name="Kiss B."/>
            <person name="Kocsube S."/>
            <person name="Kotiranta H."/>
            <person name="LaButti K.M."/>
            <person name="Lechner B.E."/>
            <person name="Liimatainen K."/>
            <person name="Lipzen A."/>
            <person name="Lukacs Z."/>
            <person name="Mihaltcheva S."/>
            <person name="Morgado L.N."/>
            <person name="Niskanen T."/>
            <person name="Noordeloos M.E."/>
            <person name="Ohm R.A."/>
            <person name="Ortiz-Santana B."/>
            <person name="Ovrebo C."/>
            <person name="Racz N."/>
            <person name="Riley R."/>
            <person name="Savchenko A."/>
            <person name="Shiryaev A."/>
            <person name="Soop K."/>
            <person name="Spirin V."/>
            <person name="Szebenyi C."/>
            <person name="Tomsovsky M."/>
            <person name="Tulloss R.E."/>
            <person name="Uehling J."/>
            <person name="Grigoriev I.V."/>
            <person name="Vagvolgyi C."/>
            <person name="Papp T."/>
            <person name="Martin F.M."/>
            <person name="Miettinen O."/>
            <person name="Hibbett D.S."/>
            <person name="Nagy L.G."/>
        </authorList>
    </citation>
    <scope>NUCLEOTIDE SEQUENCE [LARGE SCALE GENOMIC DNA]</scope>
    <source>
        <strain evidence="1 2">FP101781</strain>
    </source>
</reference>
<proteinExistence type="predicted"/>
<protein>
    <submittedName>
        <fullName evidence="1">Uncharacterized protein</fullName>
    </submittedName>
</protein>
<organism evidence="1 2">
    <name type="scientific">Coprinellus micaceus</name>
    <name type="common">Glistening ink-cap mushroom</name>
    <name type="synonym">Coprinus micaceus</name>
    <dbReference type="NCBI Taxonomy" id="71717"/>
    <lineage>
        <taxon>Eukaryota</taxon>
        <taxon>Fungi</taxon>
        <taxon>Dikarya</taxon>
        <taxon>Basidiomycota</taxon>
        <taxon>Agaricomycotina</taxon>
        <taxon>Agaricomycetes</taxon>
        <taxon>Agaricomycetidae</taxon>
        <taxon>Agaricales</taxon>
        <taxon>Agaricineae</taxon>
        <taxon>Psathyrellaceae</taxon>
        <taxon>Coprinellus</taxon>
    </lineage>
</organism>
<dbReference type="EMBL" id="QPFP01000044">
    <property type="protein sequence ID" value="TEB26900.1"/>
    <property type="molecule type" value="Genomic_DNA"/>
</dbReference>
<evidence type="ECO:0000313" key="2">
    <source>
        <dbReference type="Proteomes" id="UP000298030"/>
    </source>
</evidence>
<evidence type="ECO:0000313" key="1">
    <source>
        <dbReference type="EMBL" id="TEB26900.1"/>
    </source>
</evidence>
<sequence>MAHWYQKRLNEAFGAPRDRNNKLRRREDCEDAMSQAIDLFLTVGGPFIGEEHRIFNVQFRFRVSYDYLSGDYIIMDHTLQYKTKLKAKLLWDINFSVADWDNESLKRAYFDLWANIQLCWPGELVFADDFNEDDPKEILEFLVHKVTDQDHSQWQIIEDQALVMHIGGAPEEWGTYPAIQLPDNLTATQHLARTYLDTFQSQLQL</sequence>
<dbReference type="Proteomes" id="UP000298030">
    <property type="component" value="Unassembled WGS sequence"/>
</dbReference>